<gene>
    <name evidence="1" type="ORF">BJ969_003503</name>
</gene>
<organism evidence="1 2">
    <name type="scientific">Saccharopolyspora gloriosae</name>
    <dbReference type="NCBI Taxonomy" id="455344"/>
    <lineage>
        <taxon>Bacteria</taxon>
        <taxon>Bacillati</taxon>
        <taxon>Actinomycetota</taxon>
        <taxon>Actinomycetes</taxon>
        <taxon>Pseudonocardiales</taxon>
        <taxon>Pseudonocardiaceae</taxon>
        <taxon>Saccharopolyspora</taxon>
    </lineage>
</organism>
<keyword evidence="2" id="KW-1185">Reference proteome</keyword>
<reference evidence="1 2" key="1">
    <citation type="submission" date="2020-08" db="EMBL/GenBank/DDBJ databases">
        <title>Sequencing the genomes of 1000 actinobacteria strains.</title>
        <authorList>
            <person name="Klenk H.-P."/>
        </authorList>
    </citation>
    <scope>NUCLEOTIDE SEQUENCE [LARGE SCALE GENOMIC DNA]</scope>
    <source>
        <strain evidence="1 2">DSM 45582</strain>
    </source>
</reference>
<dbReference type="Proteomes" id="UP000580474">
    <property type="component" value="Unassembled WGS sequence"/>
</dbReference>
<dbReference type="AlphaFoldDB" id="A0A840NK55"/>
<comment type="caution">
    <text evidence="1">The sequence shown here is derived from an EMBL/GenBank/DDBJ whole genome shotgun (WGS) entry which is preliminary data.</text>
</comment>
<evidence type="ECO:0000313" key="1">
    <source>
        <dbReference type="EMBL" id="MBB5070415.1"/>
    </source>
</evidence>
<protein>
    <submittedName>
        <fullName evidence="1">Uncharacterized protein</fullName>
    </submittedName>
</protein>
<accession>A0A840NK55</accession>
<dbReference type="EMBL" id="JACHIV010000001">
    <property type="protein sequence ID" value="MBB5070415.1"/>
    <property type="molecule type" value="Genomic_DNA"/>
</dbReference>
<proteinExistence type="predicted"/>
<evidence type="ECO:0000313" key="2">
    <source>
        <dbReference type="Proteomes" id="UP000580474"/>
    </source>
</evidence>
<name>A0A840NK55_9PSEU</name>
<sequence length="84" mass="8840">MGRLKSTAVFWVVRRGGLVRHAITVSPCAHAPNSAVEGACGAAVTLRLPTPNDRVPKTRTVTARCAECTAAVGRLGARDVVWDS</sequence>